<proteinExistence type="predicted"/>
<evidence type="ECO:0000313" key="1">
    <source>
        <dbReference type="EMBL" id="GFS02868.1"/>
    </source>
</evidence>
<feature type="non-terminal residue" evidence="1">
    <location>
        <position position="1"/>
    </location>
</feature>
<dbReference type="EMBL" id="BMAT01009255">
    <property type="protein sequence ID" value="GFS02868.1"/>
    <property type="molecule type" value="Genomic_DNA"/>
</dbReference>
<accession>A0AAV4HXG2</accession>
<keyword evidence="2" id="KW-1185">Reference proteome</keyword>
<organism evidence="1 2">
    <name type="scientific">Elysia marginata</name>
    <dbReference type="NCBI Taxonomy" id="1093978"/>
    <lineage>
        <taxon>Eukaryota</taxon>
        <taxon>Metazoa</taxon>
        <taxon>Spiralia</taxon>
        <taxon>Lophotrochozoa</taxon>
        <taxon>Mollusca</taxon>
        <taxon>Gastropoda</taxon>
        <taxon>Heterobranchia</taxon>
        <taxon>Euthyneura</taxon>
        <taxon>Panpulmonata</taxon>
        <taxon>Sacoglossa</taxon>
        <taxon>Placobranchoidea</taxon>
        <taxon>Plakobranchidae</taxon>
        <taxon>Elysia</taxon>
    </lineage>
</organism>
<sequence>LLVCPSLVSLFPRNRSWLVLTWSACSHTTALGSSRPSQPVTAKPLLVCPSLVSLFPHNRSWFVQTWSICSRTTGLGLSWLGQPVHKEHLLHRLDLSACSHTTGLCSP</sequence>
<evidence type="ECO:0008006" key="3">
    <source>
        <dbReference type="Google" id="ProtNLM"/>
    </source>
</evidence>
<comment type="caution">
    <text evidence="1">The sequence shown here is derived from an EMBL/GenBank/DDBJ whole genome shotgun (WGS) entry which is preliminary data.</text>
</comment>
<dbReference type="AlphaFoldDB" id="A0AAV4HXG2"/>
<protein>
    <recommendedName>
        <fullName evidence="3">Secreted protein</fullName>
    </recommendedName>
</protein>
<dbReference type="Proteomes" id="UP000762676">
    <property type="component" value="Unassembled WGS sequence"/>
</dbReference>
<gene>
    <name evidence="1" type="ORF">ElyMa_004618400</name>
</gene>
<reference evidence="1 2" key="1">
    <citation type="journal article" date="2021" name="Elife">
        <title>Chloroplast acquisition without the gene transfer in kleptoplastic sea slugs, Plakobranchus ocellatus.</title>
        <authorList>
            <person name="Maeda T."/>
            <person name="Takahashi S."/>
            <person name="Yoshida T."/>
            <person name="Shimamura S."/>
            <person name="Takaki Y."/>
            <person name="Nagai Y."/>
            <person name="Toyoda A."/>
            <person name="Suzuki Y."/>
            <person name="Arimoto A."/>
            <person name="Ishii H."/>
            <person name="Satoh N."/>
            <person name="Nishiyama T."/>
            <person name="Hasebe M."/>
            <person name="Maruyama T."/>
            <person name="Minagawa J."/>
            <person name="Obokata J."/>
            <person name="Shigenobu S."/>
        </authorList>
    </citation>
    <scope>NUCLEOTIDE SEQUENCE [LARGE SCALE GENOMIC DNA]</scope>
</reference>
<evidence type="ECO:0000313" key="2">
    <source>
        <dbReference type="Proteomes" id="UP000762676"/>
    </source>
</evidence>
<name>A0AAV4HXG2_9GAST</name>